<sequence>MRNSNSLRHRFTSGIAKQINISFDRHAPYSRSHDFLLKQFRNDQAHHSDSNSPAT</sequence>
<dbReference type="EMBL" id="CP002834">
    <property type="protein sequence ID" value="AFI68378.1"/>
    <property type="molecule type" value="Genomic_DNA"/>
</dbReference>
<dbReference type="KEGG" id="bpz:BP1026B_II0094"/>
<dbReference type="Proteomes" id="UP000010087">
    <property type="component" value="Chromosome 2"/>
</dbReference>
<dbReference type="AlphaFoldDB" id="A0A0H3HVQ2"/>
<organism evidence="1 2">
    <name type="scientific">Burkholderia pseudomallei (strain 1026b)</name>
    <dbReference type="NCBI Taxonomy" id="884204"/>
    <lineage>
        <taxon>Bacteria</taxon>
        <taxon>Pseudomonadati</taxon>
        <taxon>Pseudomonadota</taxon>
        <taxon>Betaproteobacteria</taxon>
        <taxon>Burkholderiales</taxon>
        <taxon>Burkholderiaceae</taxon>
        <taxon>Burkholderia</taxon>
        <taxon>pseudomallei group</taxon>
    </lineage>
</organism>
<accession>A0A0H3HVQ2</accession>
<proteinExistence type="predicted"/>
<reference evidence="1 2" key="1">
    <citation type="journal article" date="2012" name="PLoS ONE">
        <title>Evolution of Burkholderia pseudomallei in recurrent melioidosis.</title>
        <authorList>
            <person name="Hayden H.S."/>
            <person name="Lim R."/>
            <person name="Brittnacher M.J."/>
            <person name="Sims E.H."/>
            <person name="Ramage E.R."/>
            <person name="Fong C."/>
            <person name="Wu Z."/>
            <person name="Crist E."/>
            <person name="Chang J."/>
            <person name="Zhou Y."/>
            <person name="Radey M."/>
            <person name="Rohmer L."/>
            <person name="Haugen E."/>
            <person name="Gillett W."/>
            <person name="Wuthiekanun V."/>
            <person name="Peacock S.J."/>
            <person name="Kaul R."/>
            <person name="Miller S.I."/>
            <person name="Manoil C."/>
            <person name="Jacobs M.A."/>
        </authorList>
    </citation>
    <scope>NUCLEOTIDE SEQUENCE [LARGE SCALE GENOMIC DNA]</scope>
    <source>
        <strain evidence="1 2">1026b</strain>
    </source>
</reference>
<evidence type="ECO:0000313" key="1">
    <source>
        <dbReference type="EMBL" id="AFI68378.1"/>
    </source>
</evidence>
<name>A0A0H3HVQ2_BURP2</name>
<evidence type="ECO:0000313" key="2">
    <source>
        <dbReference type="Proteomes" id="UP000010087"/>
    </source>
</evidence>
<protein>
    <submittedName>
        <fullName evidence="1">Uncharacterized protein</fullName>
    </submittedName>
</protein>
<gene>
    <name evidence="1" type="ordered locus">BP1026B_II0094</name>
</gene>